<dbReference type="EMBL" id="CAJOAX010002950">
    <property type="protein sequence ID" value="CAF3828031.1"/>
    <property type="molecule type" value="Genomic_DNA"/>
</dbReference>
<dbReference type="PROSITE" id="PS51192">
    <property type="entry name" value="HELICASE_ATP_BIND_1"/>
    <property type="match status" value="1"/>
</dbReference>
<dbReference type="Proteomes" id="UP000663823">
    <property type="component" value="Unassembled WGS sequence"/>
</dbReference>
<evidence type="ECO:0000256" key="5">
    <source>
        <dbReference type="SAM" id="MobiDB-lite"/>
    </source>
</evidence>
<feature type="domain" description="Helicase C-terminal" evidence="7">
    <location>
        <begin position="745"/>
        <end position="893"/>
    </location>
</feature>
<keyword evidence="2" id="KW-0547">Nucleotide-binding</keyword>
<keyword evidence="4" id="KW-0175">Coiled coil</keyword>
<evidence type="ECO:0000256" key="4">
    <source>
        <dbReference type="SAM" id="Coils"/>
    </source>
</evidence>
<dbReference type="InterPro" id="IPR000330">
    <property type="entry name" value="SNF2_N"/>
</dbReference>
<dbReference type="InterPro" id="IPR014001">
    <property type="entry name" value="Helicase_ATP-bd"/>
</dbReference>
<evidence type="ECO:0000256" key="3">
    <source>
        <dbReference type="ARBA" id="ARBA00023125"/>
    </source>
</evidence>
<dbReference type="Pfam" id="PF12054">
    <property type="entry name" value="DUF3535"/>
    <property type="match status" value="1"/>
</dbReference>
<evidence type="ECO:0000313" key="9">
    <source>
        <dbReference type="Proteomes" id="UP000663823"/>
    </source>
</evidence>
<evidence type="ECO:0000259" key="6">
    <source>
        <dbReference type="PROSITE" id="PS51192"/>
    </source>
</evidence>
<name>A0A819CZI2_9BILA</name>
<dbReference type="InterPro" id="IPR022707">
    <property type="entry name" value="Mot1_central_dom"/>
</dbReference>
<dbReference type="Gene3D" id="1.25.10.10">
    <property type="entry name" value="Leucine-rich Repeat Variant"/>
    <property type="match status" value="1"/>
</dbReference>
<comment type="caution">
    <text evidence="8">The sequence shown here is derived from an EMBL/GenBank/DDBJ whole genome shotgun (WGS) entry which is preliminary data.</text>
</comment>
<keyword evidence="1" id="KW-0378">Hydrolase</keyword>
<dbReference type="GO" id="GO:0003677">
    <property type="term" value="F:DNA binding"/>
    <property type="evidence" value="ECO:0007669"/>
    <property type="project" value="UniProtKB-KW"/>
</dbReference>
<dbReference type="SMART" id="SM00490">
    <property type="entry name" value="HELICc"/>
    <property type="match status" value="1"/>
</dbReference>
<dbReference type="SUPFAM" id="SSF52540">
    <property type="entry name" value="P-loop containing nucleoside triphosphate hydrolases"/>
    <property type="match status" value="2"/>
</dbReference>
<keyword evidence="3" id="KW-0238">DNA-binding</keyword>
<accession>A0A819CZI2</accession>
<proteinExistence type="predicted"/>
<dbReference type="InterPro" id="IPR011989">
    <property type="entry name" value="ARM-like"/>
</dbReference>
<feature type="region of interest" description="Disordered" evidence="5">
    <location>
        <begin position="1363"/>
        <end position="1384"/>
    </location>
</feature>
<feature type="non-terminal residue" evidence="8">
    <location>
        <position position="1"/>
    </location>
</feature>
<dbReference type="Pfam" id="PF00176">
    <property type="entry name" value="SNF2-rel_dom"/>
    <property type="match status" value="1"/>
</dbReference>
<dbReference type="Pfam" id="PF09789">
    <property type="entry name" value="CC149"/>
    <property type="match status" value="1"/>
</dbReference>
<evidence type="ECO:0000259" key="7">
    <source>
        <dbReference type="PROSITE" id="PS51194"/>
    </source>
</evidence>
<dbReference type="GO" id="GO:0004386">
    <property type="term" value="F:helicase activity"/>
    <property type="evidence" value="ECO:0007669"/>
    <property type="project" value="UniProtKB-KW"/>
</dbReference>
<dbReference type="SMART" id="SM00487">
    <property type="entry name" value="DEXDc"/>
    <property type="match status" value="1"/>
</dbReference>
<dbReference type="InterPro" id="IPR019179">
    <property type="entry name" value="CC149"/>
</dbReference>
<dbReference type="GO" id="GO:0017025">
    <property type="term" value="F:TBP-class protein binding"/>
    <property type="evidence" value="ECO:0007669"/>
    <property type="project" value="InterPro"/>
</dbReference>
<dbReference type="InterPro" id="IPR044972">
    <property type="entry name" value="Mot1"/>
</dbReference>
<evidence type="ECO:0000313" key="8">
    <source>
        <dbReference type="EMBL" id="CAF3828031.1"/>
    </source>
</evidence>
<keyword evidence="2" id="KW-0347">Helicase</keyword>
<dbReference type="SUPFAM" id="SSF48371">
    <property type="entry name" value="ARM repeat"/>
    <property type="match status" value="1"/>
</dbReference>
<feature type="domain" description="Helicase ATP-binding" evidence="6">
    <location>
        <begin position="405"/>
        <end position="578"/>
    </location>
</feature>
<dbReference type="InterPro" id="IPR027417">
    <property type="entry name" value="P-loop_NTPase"/>
</dbReference>
<dbReference type="Gene3D" id="3.40.50.10810">
    <property type="entry name" value="Tandem AAA-ATPase domain"/>
    <property type="match status" value="1"/>
</dbReference>
<evidence type="ECO:0000256" key="1">
    <source>
        <dbReference type="ARBA" id="ARBA00022801"/>
    </source>
</evidence>
<dbReference type="CDD" id="cd18793">
    <property type="entry name" value="SF2_C_SNF"/>
    <property type="match status" value="1"/>
</dbReference>
<dbReference type="PANTHER" id="PTHR36498">
    <property type="entry name" value="TATA-BINDING PROTEIN-ASSOCIATED FACTOR 172"/>
    <property type="match status" value="1"/>
</dbReference>
<gene>
    <name evidence="8" type="ORF">OTI717_LOCUS19815</name>
</gene>
<protein>
    <recommendedName>
        <fullName evidence="10">TATA-binding protein-associated factor 172</fullName>
    </recommendedName>
</protein>
<dbReference type="InterPro" id="IPR001650">
    <property type="entry name" value="Helicase_C-like"/>
</dbReference>
<evidence type="ECO:0000256" key="2">
    <source>
        <dbReference type="ARBA" id="ARBA00022806"/>
    </source>
</evidence>
<dbReference type="InterPro" id="IPR038718">
    <property type="entry name" value="SNF2-like_sf"/>
</dbReference>
<dbReference type="GO" id="GO:0016887">
    <property type="term" value="F:ATP hydrolysis activity"/>
    <property type="evidence" value="ECO:0007669"/>
    <property type="project" value="InterPro"/>
</dbReference>
<dbReference type="PROSITE" id="PS51194">
    <property type="entry name" value="HELICASE_CTER"/>
    <property type="match status" value="1"/>
</dbReference>
<dbReference type="Gene3D" id="3.40.50.300">
    <property type="entry name" value="P-loop containing nucleotide triphosphate hydrolases"/>
    <property type="match status" value="1"/>
</dbReference>
<keyword evidence="2" id="KW-0067">ATP-binding</keyword>
<dbReference type="GO" id="GO:0005524">
    <property type="term" value="F:ATP binding"/>
    <property type="evidence" value="ECO:0007669"/>
    <property type="project" value="InterPro"/>
</dbReference>
<sequence length="1384" mass="157816">STAYLASACVYWHFLGDQLNPLIRPLMDALKKELDPQIQNDTAHAVADLIWQCTQRTTNPNPNGKIIKNLCNYVCADSDETPHITNSSRFTESTEILLNVNEGYNCTILRGIYTWQKTNSDDTTRNTLNRDSSVDSTPTPSSNSSTAKKFNFDSPNNNDYSRHGGECALSAICHRFGAELQSKLSDLYNRTVIDIEQFNDELCQTQSTADAQCLADTLQILTILIPHVHETILNNYLKLLPNLSRCLSSKYTVIRYLTARCIGILSIHKIEYVLQFIIDSILPKLTNTNMDTSYLQGPIETLYHVIDKQALNIIRYAKYLMLPCIQSMTHQDFYIRSTASNCFAVLIKYYALHNDDTTIEHTNGTENENFLEQLFDNKKMPVYHLPMAVKADIRPYQHDGINWLMFLKRYNLSCVLADDMGLGKTLQTICVLASDIVERKKENFEIRPSLVISPPTLTRHWTSEMNKFVSEDILRPLLYSGKNLAEREGLRNKYIQNPKEYTVIVASYDVIRSDIGFFSTIPFNYCVLDEGHVIRNSKTKLSKAIRQISAAHRLILSGTPIQNNALELWQLFDFLMPGYLGSEKQFIRRYQKPLLASSRDRDLEHGQLAMDVLHKQVKPFMLRRLKSDVLDDLPPKILQDYYCDLSSIQCMLYEDFANKTKEQVKYVDNDSTNQNGSSATGHVFKALQYLRKLCNHPALILTPEHPKWLNVQNELKESQISLNDIRLSGKLLALKELLIECGIGLSKDAVVSTHRALVFCQMKVMIDVIINQVLGTMDNASYLRLDSSMNAIDRYNTVNLFNSDPSIDLLLLTTHIGGLGLNLTGADTVIFVEHDWNPSKDLQAMDRAHRIGQKKVVNVYRLITRNTIEEKIMNLQRFKTNLADTVLASDNNSSSLFNLEKDTNLIDLISLGDEAKGQSLLTDNSTKKGNTNKKQTLKSILDIFSEQVDNDDECYSGEYDSTIHILKTALKNIQDEKETLQTKIDELTRELNDVKGDLSIFRQKRHRTRVNSNQKDYDNKEINNHNEEQTILLERLEQSNERINQLDNDLKLIVCQKEELEIERDSFKTKYSKLNQELNKILNGNEKHIVDIELVLSENRFLKEKINELIQEKNLLATNAAKYKELLQTHRSAYNRLGKVQSSGSILTHKQVRSLINQSYLVPNTPETEQDLRSIAEALYENIKDKNITIIHQRKTNKILANRVTELEELLAESNLASKSDQTSSLVNLLDRTPTPTISDSVTSEFVNSIDELQLPSPTQILSFSQTWSTSSSSNRTSEDDINNKIKIIKNIPTAIKNTLEFHQSTKIRSKSESIDLEMDDPLQLTSLTSSIAYLEERDLIPPITPDYDLHSSTQDNIELLNNNLDKNPTLQTDKKSTTSNLSC</sequence>
<dbReference type="InterPro" id="IPR016024">
    <property type="entry name" value="ARM-type_fold"/>
</dbReference>
<dbReference type="Pfam" id="PF00271">
    <property type="entry name" value="Helicase_C"/>
    <property type="match status" value="1"/>
</dbReference>
<evidence type="ECO:0008006" key="10">
    <source>
        <dbReference type="Google" id="ProtNLM"/>
    </source>
</evidence>
<reference evidence="8" key="1">
    <citation type="submission" date="2021-02" db="EMBL/GenBank/DDBJ databases">
        <authorList>
            <person name="Nowell W R."/>
        </authorList>
    </citation>
    <scope>NUCLEOTIDE SEQUENCE</scope>
</reference>
<organism evidence="8 9">
    <name type="scientific">Rotaria sordida</name>
    <dbReference type="NCBI Taxonomy" id="392033"/>
    <lineage>
        <taxon>Eukaryota</taxon>
        <taxon>Metazoa</taxon>
        <taxon>Spiralia</taxon>
        <taxon>Gnathifera</taxon>
        <taxon>Rotifera</taxon>
        <taxon>Eurotatoria</taxon>
        <taxon>Bdelloidea</taxon>
        <taxon>Philodinida</taxon>
        <taxon>Philodinidae</taxon>
        <taxon>Rotaria</taxon>
    </lineage>
</organism>
<dbReference type="FunFam" id="3.40.50.300:FF:001793">
    <property type="entry name" value="TATA-binding protein-associated factor"/>
    <property type="match status" value="1"/>
</dbReference>
<feature type="coiled-coil region" evidence="4">
    <location>
        <begin position="963"/>
        <end position="1126"/>
    </location>
</feature>
<dbReference type="InterPro" id="IPR049730">
    <property type="entry name" value="SNF2/RAD54-like_C"/>
</dbReference>
<dbReference type="PANTHER" id="PTHR36498:SF1">
    <property type="entry name" value="TATA-BINDING PROTEIN-ASSOCIATED FACTOR 172"/>
    <property type="match status" value="1"/>
</dbReference>
<feature type="region of interest" description="Disordered" evidence="5">
    <location>
        <begin position="120"/>
        <end position="153"/>
    </location>
</feature>
<feature type="compositionally biased region" description="Low complexity" evidence="5">
    <location>
        <begin position="134"/>
        <end position="146"/>
    </location>
</feature>